<sequence length="178" mass="19873">MAIRKQTIWDPKKDCYAGFVDYGQGGPILDDPETLASEAHVFLLVGARSHWKCPIGNFLTDKISSTHQAQLINMALEMAAEAGLKVWSITADGTSVNLSTFRQLGCQFGTTYDTIVPKFKHSTTGEDVFIIAYPCHMLKLARNALAQLLIAKGKKIQWEHFQQLYILQEQKGLKMGNK</sequence>
<comment type="caution">
    <text evidence="3">The sequence shown here is derived from an EMBL/GenBank/DDBJ whole genome shotgun (WGS) entry which is preliminary data.</text>
</comment>
<dbReference type="Pfam" id="PF21788">
    <property type="entry name" value="TNP-like_GBD"/>
    <property type="match status" value="1"/>
</dbReference>
<protein>
    <submittedName>
        <fullName evidence="3">Uncharacterized protein</fullName>
    </submittedName>
</protein>
<evidence type="ECO:0000259" key="1">
    <source>
        <dbReference type="Pfam" id="PF21787"/>
    </source>
</evidence>
<dbReference type="InterPro" id="IPR048366">
    <property type="entry name" value="TNP-like_GBD"/>
</dbReference>
<evidence type="ECO:0000313" key="3">
    <source>
        <dbReference type="EMBL" id="CAB4019586.1"/>
    </source>
</evidence>
<gene>
    <name evidence="3" type="ORF">PACLA_8A068686</name>
</gene>
<name>A0A6S7IPI7_PARCT</name>
<dbReference type="AlphaFoldDB" id="A0A6S7IPI7"/>
<dbReference type="InterPro" id="IPR048365">
    <property type="entry name" value="TNP-like_RNaseH_N"/>
</dbReference>
<evidence type="ECO:0000259" key="2">
    <source>
        <dbReference type="Pfam" id="PF21788"/>
    </source>
</evidence>
<organism evidence="3 4">
    <name type="scientific">Paramuricea clavata</name>
    <name type="common">Red gorgonian</name>
    <name type="synonym">Violescent sea-whip</name>
    <dbReference type="NCBI Taxonomy" id="317549"/>
    <lineage>
        <taxon>Eukaryota</taxon>
        <taxon>Metazoa</taxon>
        <taxon>Cnidaria</taxon>
        <taxon>Anthozoa</taxon>
        <taxon>Octocorallia</taxon>
        <taxon>Malacalcyonacea</taxon>
        <taxon>Plexauridae</taxon>
        <taxon>Paramuricea</taxon>
    </lineage>
</organism>
<evidence type="ECO:0000313" key="4">
    <source>
        <dbReference type="Proteomes" id="UP001152795"/>
    </source>
</evidence>
<keyword evidence="4" id="KW-1185">Reference proteome</keyword>
<feature type="domain" description="Transposable element P transposase-like GTP-binding insertion" evidence="2">
    <location>
        <begin position="135"/>
        <end position="178"/>
    </location>
</feature>
<dbReference type="EMBL" id="CACRXK020010535">
    <property type="protein sequence ID" value="CAB4019586.1"/>
    <property type="molecule type" value="Genomic_DNA"/>
</dbReference>
<dbReference type="OrthoDB" id="7312725at2759"/>
<accession>A0A6S7IPI7</accession>
<reference evidence="3" key="1">
    <citation type="submission" date="2020-04" db="EMBL/GenBank/DDBJ databases">
        <authorList>
            <person name="Alioto T."/>
            <person name="Alioto T."/>
            <person name="Gomez Garrido J."/>
        </authorList>
    </citation>
    <scope>NUCLEOTIDE SEQUENCE</scope>
    <source>
        <strain evidence="3">A484AB</strain>
    </source>
</reference>
<dbReference type="Pfam" id="PF21787">
    <property type="entry name" value="TNP-like_RNaseH_N"/>
    <property type="match status" value="1"/>
</dbReference>
<feature type="domain" description="Transposable element P transposase-like RNase H" evidence="1">
    <location>
        <begin position="1"/>
        <end position="105"/>
    </location>
</feature>
<proteinExistence type="predicted"/>
<dbReference type="Proteomes" id="UP001152795">
    <property type="component" value="Unassembled WGS sequence"/>
</dbReference>